<evidence type="ECO:0000313" key="2">
    <source>
        <dbReference type="Proteomes" id="UP000001056"/>
    </source>
</evidence>
<proteinExistence type="predicted"/>
<dbReference type="GeneID" id="4396601"/>
<dbReference type="HOGENOM" id="CLU_2621816_0_0_1"/>
<gene>
    <name evidence="1" type="ORF">CHGG_10297</name>
</gene>
<dbReference type="InParanoid" id="Q2GP07"/>
<dbReference type="RefSeq" id="XP_001228224.1">
    <property type="nucleotide sequence ID" value="XM_001228223.1"/>
</dbReference>
<dbReference type="AlphaFoldDB" id="Q2GP07"/>
<dbReference type="VEuPathDB" id="FungiDB:CHGG_10297"/>
<protein>
    <submittedName>
        <fullName evidence="1">Uncharacterized protein</fullName>
    </submittedName>
</protein>
<sequence length="78" mass="8962">MGQSWAGEMRWFGGVRSWRSAANFKRRAFLDSRCTPCKAAGWEATPCDIAASHRLEYDTMGSRFRLHQILNRGIKLEN</sequence>
<evidence type="ECO:0000313" key="1">
    <source>
        <dbReference type="EMBL" id="EAQ83893.1"/>
    </source>
</evidence>
<dbReference type="Proteomes" id="UP000001056">
    <property type="component" value="Unassembled WGS sequence"/>
</dbReference>
<name>Q2GP07_CHAGB</name>
<keyword evidence="2" id="KW-1185">Reference proteome</keyword>
<organism evidence="1 2">
    <name type="scientific">Chaetomium globosum (strain ATCC 6205 / CBS 148.51 / DSM 1962 / NBRC 6347 / NRRL 1970)</name>
    <name type="common">Soil fungus</name>
    <dbReference type="NCBI Taxonomy" id="306901"/>
    <lineage>
        <taxon>Eukaryota</taxon>
        <taxon>Fungi</taxon>
        <taxon>Dikarya</taxon>
        <taxon>Ascomycota</taxon>
        <taxon>Pezizomycotina</taxon>
        <taxon>Sordariomycetes</taxon>
        <taxon>Sordariomycetidae</taxon>
        <taxon>Sordariales</taxon>
        <taxon>Chaetomiaceae</taxon>
        <taxon>Chaetomium</taxon>
    </lineage>
</organism>
<dbReference type="EMBL" id="CH408035">
    <property type="protein sequence ID" value="EAQ83893.1"/>
    <property type="molecule type" value="Genomic_DNA"/>
</dbReference>
<reference evidence="2" key="1">
    <citation type="journal article" date="2015" name="Genome Announc.">
        <title>Draft genome sequence of the cellulolytic fungus Chaetomium globosum.</title>
        <authorList>
            <person name="Cuomo C.A."/>
            <person name="Untereiner W.A."/>
            <person name="Ma L.-J."/>
            <person name="Grabherr M."/>
            <person name="Birren B.W."/>
        </authorList>
    </citation>
    <scope>NUCLEOTIDE SEQUENCE [LARGE SCALE GENOMIC DNA]</scope>
    <source>
        <strain evidence="2">ATCC 6205 / CBS 148.51 / DSM 1962 / NBRC 6347 / NRRL 1970</strain>
    </source>
</reference>
<accession>Q2GP07</accession>